<dbReference type="GO" id="GO:0019867">
    <property type="term" value="C:outer membrane"/>
    <property type="evidence" value="ECO:0007669"/>
    <property type="project" value="TreeGrafter"/>
</dbReference>
<dbReference type="eggNOG" id="COG3023">
    <property type="taxonomic scope" value="Bacteria"/>
</dbReference>
<dbReference type="SMART" id="SM00644">
    <property type="entry name" value="Ami_2"/>
    <property type="match status" value="1"/>
</dbReference>
<dbReference type="OrthoDB" id="9794842at2"/>
<name>A8PNB6_9COXI</name>
<evidence type="ECO:0000313" key="7">
    <source>
        <dbReference type="EMBL" id="EDP45786.1"/>
    </source>
</evidence>
<keyword evidence="4 7" id="KW-0378">Hydrolase</keyword>
<dbReference type="InterPro" id="IPR036505">
    <property type="entry name" value="Amidase/PGRP_sf"/>
</dbReference>
<dbReference type="EMBL" id="AAQJ02000001">
    <property type="protein sequence ID" value="EDP45786.1"/>
    <property type="molecule type" value="Genomic_DNA"/>
</dbReference>
<sequence length="406" mass="47435">MKEKRISVDKRNFDKRQRFIVLHYTAFDEKDSLETLTRGGLSAHFLVPKQPFKVDEESYDYYKLVDINDRAWHAGCSHFKGRESLNDNSIGIEIVNYGFGLVQDSGEIVFTYQIEAQLKTFIVETLKAQHEPVYQQLVNEKLLDAFLSDMQRGMIPPSDRERYKEKISEAIIEEYKKRAEQWRQSNDRFLSITPKDLYQLEQEKKLVWDDYTDHQYDTLVKLIEENIKPAMAIIDEESEHSYYQIPPQFILGHSDVAPGRKIDPGPRLWKKLAERNIGAWPDEAEVCAIEQAITLEHGIDYKWIQDALGHYGYDINSTGQFDEQTQNVIRSFQMHFEPENYSGTPSVRTISLLEALLKKYYPESMLTDYPRSFNLPTEKKSSVFFKETRNPENNNETNSFACCVMS</sequence>
<evidence type="ECO:0000256" key="3">
    <source>
        <dbReference type="ARBA" id="ARBA00011901"/>
    </source>
</evidence>
<dbReference type="SUPFAM" id="SSF55846">
    <property type="entry name" value="N-acetylmuramoyl-L-alanine amidase-like"/>
    <property type="match status" value="2"/>
</dbReference>
<dbReference type="SUPFAM" id="SSF47090">
    <property type="entry name" value="PGBD-like"/>
    <property type="match status" value="1"/>
</dbReference>
<dbReference type="EC" id="3.5.1.28" evidence="3"/>
<dbReference type="Gene3D" id="1.10.101.10">
    <property type="entry name" value="PGBD-like superfamily/PGBD"/>
    <property type="match status" value="1"/>
</dbReference>
<dbReference type="GO" id="GO:0009254">
    <property type="term" value="P:peptidoglycan turnover"/>
    <property type="evidence" value="ECO:0007669"/>
    <property type="project" value="TreeGrafter"/>
</dbReference>
<dbReference type="Gene3D" id="3.40.80.10">
    <property type="entry name" value="Peptidoglycan recognition protein-like"/>
    <property type="match status" value="2"/>
</dbReference>
<dbReference type="STRING" id="59196.RICGR_0960"/>
<dbReference type="Proteomes" id="UP000054075">
    <property type="component" value="Unassembled WGS sequence"/>
</dbReference>
<dbReference type="Pfam" id="PF01510">
    <property type="entry name" value="Amidase_2"/>
    <property type="match status" value="1"/>
</dbReference>
<organism evidence="7 8">
    <name type="scientific">Rickettsiella grylli</name>
    <dbReference type="NCBI Taxonomy" id="59196"/>
    <lineage>
        <taxon>Bacteria</taxon>
        <taxon>Pseudomonadati</taxon>
        <taxon>Pseudomonadota</taxon>
        <taxon>Gammaproteobacteria</taxon>
        <taxon>Legionellales</taxon>
        <taxon>Coxiellaceae</taxon>
        <taxon>Rickettsiella</taxon>
    </lineage>
</organism>
<comment type="catalytic activity">
    <reaction evidence="1">
        <text>Hydrolyzes the link between N-acetylmuramoyl residues and L-amino acid residues in certain cell-wall glycopeptides.</text>
        <dbReference type="EC" id="3.5.1.28"/>
    </reaction>
</comment>
<reference evidence="7" key="1">
    <citation type="submission" date="2006-04" db="EMBL/GenBank/DDBJ databases">
        <authorList>
            <person name="Seshadri R."/>
            <person name="Federici B.A."/>
        </authorList>
    </citation>
    <scope>NUCLEOTIDE SEQUENCE [LARGE SCALE GENOMIC DNA]</scope>
</reference>
<dbReference type="InterPro" id="IPR002502">
    <property type="entry name" value="Amidase_domain"/>
</dbReference>
<dbReference type="GO" id="GO:0008745">
    <property type="term" value="F:N-acetylmuramoyl-L-alanine amidase activity"/>
    <property type="evidence" value="ECO:0007669"/>
    <property type="project" value="UniProtKB-EC"/>
</dbReference>
<dbReference type="GO" id="GO:0071555">
    <property type="term" value="P:cell wall organization"/>
    <property type="evidence" value="ECO:0007669"/>
    <property type="project" value="UniProtKB-KW"/>
</dbReference>
<comment type="similarity">
    <text evidence="2">Belongs to the N-acetylmuramoyl-L-alanine amidase 2 family.</text>
</comment>
<feature type="domain" description="N-acetylmuramoyl-L-alanine amidase" evidence="6">
    <location>
        <begin position="8"/>
        <end position="265"/>
    </location>
</feature>
<evidence type="ECO:0000256" key="5">
    <source>
        <dbReference type="ARBA" id="ARBA00023316"/>
    </source>
</evidence>
<dbReference type="InterPro" id="IPR051206">
    <property type="entry name" value="NAMLAA_amidase_2"/>
</dbReference>
<dbReference type="InterPro" id="IPR002477">
    <property type="entry name" value="Peptidoglycan-bd-like"/>
</dbReference>
<dbReference type="Pfam" id="PF01471">
    <property type="entry name" value="PG_binding_1"/>
    <property type="match status" value="1"/>
</dbReference>
<dbReference type="PANTHER" id="PTHR30417">
    <property type="entry name" value="N-ACETYLMURAMOYL-L-ALANINE AMIDASE AMID"/>
    <property type="match status" value="1"/>
</dbReference>
<evidence type="ECO:0000256" key="4">
    <source>
        <dbReference type="ARBA" id="ARBA00022801"/>
    </source>
</evidence>
<dbReference type="CDD" id="cd06583">
    <property type="entry name" value="PGRP"/>
    <property type="match status" value="1"/>
</dbReference>
<protein>
    <recommendedName>
        <fullName evidence="3">N-acetylmuramoyl-L-alanine amidase</fullName>
        <ecNumber evidence="3">3.5.1.28</ecNumber>
    </recommendedName>
</protein>
<evidence type="ECO:0000256" key="2">
    <source>
        <dbReference type="ARBA" id="ARBA00007553"/>
    </source>
</evidence>
<evidence type="ECO:0000313" key="8">
    <source>
        <dbReference type="Proteomes" id="UP000054075"/>
    </source>
</evidence>
<dbReference type="InterPro" id="IPR036366">
    <property type="entry name" value="PGBDSf"/>
</dbReference>
<dbReference type="PANTHER" id="PTHR30417:SF1">
    <property type="entry name" value="N-ACETYLMURAMOYL-L-ALANINE AMIDASE AMID"/>
    <property type="match status" value="1"/>
</dbReference>
<gene>
    <name evidence="7" type="ORF">RICGR_0960</name>
</gene>
<keyword evidence="8" id="KW-1185">Reference proteome</keyword>
<dbReference type="GO" id="GO:0009253">
    <property type="term" value="P:peptidoglycan catabolic process"/>
    <property type="evidence" value="ECO:0007669"/>
    <property type="project" value="InterPro"/>
</dbReference>
<evidence type="ECO:0000256" key="1">
    <source>
        <dbReference type="ARBA" id="ARBA00001561"/>
    </source>
</evidence>
<evidence type="ECO:0000259" key="6">
    <source>
        <dbReference type="SMART" id="SM00644"/>
    </source>
</evidence>
<proteinExistence type="inferred from homology"/>
<keyword evidence="5" id="KW-0961">Cell wall biogenesis/degradation</keyword>
<dbReference type="AlphaFoldDB" id="A8PNB6"/>
<comment type="caution">
    <text evidence="7">The sequence shown here is derived from an EMBL/GenBank/DDBJ whole genome shotgun (WGS) entry which is preliminary data.</text>
</comment>
<dbReference type="RefSeq" id="WP_006034774.1">
    <property type="nucleotide sequence ID" value="NZ_AAQJ02000001.1"/>
</dbReference>
<accession>A8PNB6</accession>
<reference evidence="7" key="2">
    <citation type="submission" date="2007-10" db="EMBL/GenBank/DDBJ databases">
        <authorList>
            <person name="Myers G.S."/>
        </authorList>
    </citation>
    <scope>NUCLEOTIDE SEQUENCE [LARGE SCALE GENOMIC DNA]</scope>
</reference>
<dbReference type="InterPro" id="IPR036365">
    <property type="entry name" value="PGBD-like_sf"/>
</dbReference>